<protein>
    <submittedName>
        <fullName evidence="6">RWP-RK domain</fullName>
    </submittedName>
</protein>
<dbReference type="OrthoDB" id="166779at2759"/>
<accession>A0A0P1AYD1</accession>
<feature type="domain" description="RWP-RK" evidence="5">
    <location>
        <begin position="16"/>
        <end position="96"/>
    </location>
</feature>
<evidence type="ECO:0000259" key="5">
    <source>
        <dbReference type="PROSITE" id="PS51519"/>
    </source>
</evidence>
<dbReference type="OMA" id="ICRRRNY"/>
<reference evidence="7" key="1">
    <citation type="submission" date="2014-09" db="EMBL/GenBank/DDBJ databases">
        <authorList>
            <person name="Sharma Rahul"/>
            <person name="Thines Marco"/>
        </authorList>
    </citation>
    <scope>NUCLEOTIDE SEQUENCE [LARGE SCALE GENOMIC DNA]</scope>
</reference>
<keyword evidence="1" id="KW-0805">Transcription regulation</keyword>
<evidence type="ECO:0000256" key="1">
    <source>
        <dbReference type="ARBA" id="ARBA00023015"/>
    </source>
</evidence>
<sequence length="195" mass="22311">MTWTPLSSPSAIKTEAEISPVRKSRRKFDFPIQILQEYSHYRQDDAAKLLGVAPITLKRNCQRLRYRWPYRSIKAKLRREALFAQKLDVSNTRNVMLSSHSSSVPGLHLSVSKEKRRSPTIASDVATLMPSVHTLTAHAFLPDESVISNVHPHLPPLSSLLHKHRVQSKFHQLSWLNQPMKYESVHFATSLQSKV</sequence>
<evidence type="ECO:0000313" key="6">
    <source>
        <dbReference type="EMBL" id="CEG47453.1"/>
    </source>
</evidence>
<dbReference type="InterPro" id="IPR003035">
    <property type="entry name" value="RWP-RK_dom"/>
</dbReference>
<dbReference type="GO" id="GO:0003677">
    <property type="term" value="F:DNA binding"/>
    <property type="evidence" value="ECO:0007669"/>
    <property type="project" value="UniProtKB-KW"/>
</dbReference>
<keyword evidence="4" id="KW-0539">Nucleus</keyword>
<keyword evidence="2" id="KW-0238">DNA-binding</keyword>
<dbReference type="EMBL" id="CCYD01002577">
    <property type="protein sequence ID" value="CEG47453.1"/>
    <property type="molecule type" value="Genomic_DNA"/>
</dbReference>
<organism evidence="6 7">
    <name type="scientific">Plasmopara halstedii</name>
    <name type="common">Downy mildew of sunflower</name>
    <dbReference type="NCBI Taxonomy" id="4781"/>
    <lineage>
        <taxon>Eukaryota</taxon>
        <taxon>Sar</taxon>
        <taxon>Stramenopiles</taxon>
        <taxon>Oomycota</taxon>
        <taxon>Peronosporomycetes</taxon>
        <taxon>Peronosporales</taxon>
        <taxon>Peronosporaceae</taxon>
        <taxon>Plasmopara</taxon>
    </lineage>
</organism>
<dbReference type="PROSITE" id="PS51519">
    <property type="entry name" value="RWP_RK"/>
    <property type="match status" value="1"/>
</dbReference>
<proteinExistence type="predicted"/>
<evidence type="ECO:0000256" key="2">
    <source>
        <dbReference type="ARBA" id="ARBA00023125"/>
    </source>
</evidence>
<evidence type="ECO:0000256" key="3">
    <source>
        <dbReference type="ARBA" id="ARBA00023163"/>
    </source>
</evidence>
<dbReference type="GeneID" id="36399381"/>
<dbReference type="AlphaFoldDB" id="A0A0P1AYD1"/>
<evidence type="ECO:0000313" key="7">
    <source>
        <dbReference type="Proteomes" id="UP000054928"/>
    </source>
</evidence>
<evidence type="ECO:0000256" key="4">
    <source>
        <dbReference type="ARBA" id="ARBA00023242"/>
    </source>
</evidence>
<dbReference type="Proteomes" id="UP000054928">
    <property type="component" value="Unassembled WGS sequence"/>
</dbReference>
<dbReference type="RefSeq" id="XP_024583822.1">
    <property type="nucleotide sequence ID" value="XM_024718421.1"/>
</dbReference>
<name>A0A0P1AYD1_PLAHL</name>
<keyword evidence="7" id="KW-1185">Reference proteome</keyword>
<dbReference type="Pfam" id="PF02042">
    <property type="entry name" value="RWP-RK"/>
    <property type="match status" value="1"/>
</dbReference>
<keyword evidence="3" id="KW-0804">Transcription</keyword>